<reference evidence="2 3" key="1">
    <citation type="submission" date="2019-05" db="EMBL/GenBank/DDBJ databases">
        <title>Draft genome sequence of Nonomuraea zeae DSM 100528.</title>
        <authorList>
            <person name="Saricaoglu S."/>
            <person name="Isik K."/>
        </authorList>
    </citation>
    <scope>NUCLEOTIDE SEQUENCE [LARGE SCALE GENOMIC DNA]</scope>
    <source>
        <strain evidence="2 3">DSM 100528</strain>
    </source>
</reference>
<sequence>MRHRLVALSLFAATALTPVLATATPAQATPTLQVVYTNLPYEICLSFGRSGQENDRWGTWWCSMHYPSNPYYPAYDLWAYVN</sequence>
<dbReference type="OrthoDB" id="3542431at2"/>
<evidence type="ECO:0008006" key="4">
    <source>
        <dbReference type="Google" id="ProtNLM"/>
    </source>
</evidence>
<protein>
    <recommendedName>
        <fullName evidence="4">Secreted protein</fullName>
    </recommendedName>
</protein>
<feature type="signal peptide" evidence="1">
    <location>
        <begin position="1"/>
        <end position="28"/>
    </location>
</feature>
<dbReference type="AlphaFoldDB" id="A0A5S4H461"/>
<feature type="chain" id="PRO_5024411419" description="Secreted protein" evidence="1">
    <location>
        <begin position="29"/>
        <end position="82"/>
    </location>
</feature>
<dbReference type="Proteomes" id="UP000306628">
    <property type="component" value="Unassembled WGS sequence"/>
</dbReference>
<keyword evidence="1" id="KW-0732">Signal</keyword>
<name>A0A5S4H461_9ACTN</name>
<dbReference type="EMBL" id="VCKX01000001">
    <property type="protein sequence ID" value="TMR39809.1"/>
    <property type="molecule type" value="Genomic_DNA"/>
</dbReference>
<evidence type="ECO:0000313" key="3">
    <source>
        <dbReference type="Proteomes" id="UP000306628"/>
    </source>
</evidence>
<gene>
    <name evidence="2" type="ORF">ETD85_00050</name>
</gene>
<comment type="caution">
    <text evidence="2">The sequence shown here is derived from an EMBL/GenBank/DDBJ whole genome shotgun (WGS) entry which is preliminary data.</text>
</comment>
<evidence type="ECO:0000256" key="1">
    <source>
        <dbReference type="SAM" id="SignalP"/>
    </source>
</evidence>
<dbReference type="RefSeq" id="WP_138687465.1">
    <property type="nucleotide sequence ID" value="NZ_JBHSAZ010000052.1"/>
</dbReference>
<organism evidence="2 3">
    <name type="scientific">Nonomuraea zeae</name>
    <dbReference type="NCBI Taxonomy" id="1642303"/>
    <lineage>
        <taxon>Bacteria</taxon>
        <taxon>Bacillati</taxon>
        <taxon>Actinomycetota</taxon>
        <taxon>Actinomycetes</taxon>
        <taxon>Streptosporangiales</taxon>
        <taxon>Streptosporangiaceae</taxon>
        <taxon>Nonomuraea</taxon>
    </lineage>
</organism>
<proteinExistence type="predicted"/>
<evidence type="ECO:0000313" key="2">
    <source>
        <dbReference type="EMBL" id="TMR39809.1"/>
    </source>
</evidence>
<keyword evidence="3" id="KW-1185">Reference proteome</keyword>
<accession>A0A5S4H461</accession>